<feature type="chain" id="PRO_5020948184" evidence="2">
    <location>
        <begin position="19"/>
        <end position="285"/>
    </location>
</feature>
<dbReference type="OrthoDB" id="1288696at2"/>
<proteinExistence type="predicted"/>
<dbReference type="Pfam" id="PF18962">
    <property type="entry name" value="Por_Secre_tail"/>
    <property type="match status" value="1"/>
</dbReference>
<dbReference type="Gene3D" id="2.60.120.260">
    <property type="entry name" value="Galactose-binding domain-like"/>
    <property type="match status" value="1"/>
</dbReference>
<dbReference type="Proteomes" id="UP000291124">
    <property type="component" value="Chromosome"/>
</dbReference>
<sequence length="285" mass="30497">MKKITLALFCLVTTIVTSQNLIVNPDFQAGGGSLNSWTFTTQGTYIIPPATIAATHGTAAINDGTGDFYASLRGENGCLYQKVAVLPSHNYSCTLVFRFITTRQTSGYGYAMETTTPLTPPDVTTILNGSSSLKSFCTTNGGVWTEFGSLDNANLVADPANYTRTFTFATPADATFVYISVGSKGAVSNLQLNTVNLTDTGALSINEVEKSQFTVYPNPANNDVTISNIQGDFSYKIVDVSGKIAKSSTKQASNTINISDLNAGVYFMEITNSDNIKQTTKLIKK</sequence>
<dbReference type="AlphaFoldDB" id="A0A4P6YDU7"/>
<organism evidence="4 5">
    <name type="scientific">Flavobacterium nackdongense</name>
    <dbReference type="NCBI Taxonomy" id="2547394"/>
    <lineage>
        <taxon>Bacteria</taxon>
        <taxon>Pseudomonadati</taxon>
        <taxon>Bacteroidota</taxon>
        <taxon>Flavobacteriia</taxon>
        <taxon>Flavobacteriales</taxon>
        <taxon>Flavobacteriaceae</taxon>
        <taxon>Flavobacterium</taxon>
    </lineage>
</organism>
<name>A0A4P6YDU7_9FLAO</name>
<feature type="domain" description="Secretion system C-terminal sorting" evidence="3">
    <location>
        <begin position="215"/>
        <end position="283"/>
    </location>
</feature>
<keyword evidence="5" id="KW-1185">Reference proteome</keyword>
<evidence type="ECO:0000259" key="3">
    <source>
        <dbReference type="Pfam" id="PF18962"/>
    </source>
</evidence>
<reference evidence="5" key="1">
    <citation type="submission" date="2019-03" db="EMBL/GenBank/DDBJ databases">
        <title>Flavobacterium sp.</title>
        <authorList>
            <person name="Kim H."/>
        </authorList>
    </citation>
    <scope>NUCLEOTIDE SEQUENCE [LARGE SCALE GENOMIC DNA]</scope>
    <source>
        <strain evidence="5">GS13</strain>
    </source>
</reference>
<evidence type="ECO:0000256" key="1">
    <source>
        <dbReference type="ARBA" id="ARBA00022729"/>
    </source>
</evidence>
<dbReference type="EMBL" id="CP037933">
    <property type="protein sequence ID" value="QBN20508.1"/>
    <property type="molecule type" value="Genomic_DNA"/>
</dbReference>
<dbReference type="RefSeq" id="WP_133278007.1">
    <property type="nucleotide sequence ID" value="NZ_CP037933.1"/>
</dbReference>
<evidence type="ECO:0000313" key="4">
    <source>
        <dbReference type="EMBL" id="QBN20508.1"/>
    </source>
</evidence>
<accession>A0A4P6YDU7</accession>
<dbReference type="InterPro" id="IPR026444">
    <property type="entry name" value="Secre_tail"/>
</dbReference>
<dbReference type="KEGG" id="fnk:E1750_17505"/>
<gene>
    <name evidence="4" type="ORF">E1750_17505</name>
</gene>
<protein>
    <submittedName>
        <fullName evidence="4">T9SS type A sorting domain-containing protein</fullName>
    </submittedName>
</protein>
<dbReference type="NCBIfam" id="TIGR04183">
    <property type="entry name" value="Por_Secre_tail"/>
    <property type="match status" value="1"/>
</dbReference>
<evidence type="ECO:0000313" key="5">
    <source>
        <dbReference type="Proteomes" id="UP000291124"/>
    </source>
</evidence>
<evidence type="ECO:0000256" key="2">
    <source>
        <dbReference type="SAM" id="SignalP"/>
    </source>
</evidence>
<keyword evidence="1 2" id="KW-0732">Signal</keyword>
<feature type="signal peptide" evidence="2">
    <location>
        <begin position="1"/>
        <end position="18"/>
    </location>
</feature>